<sequence>MSPGQNGISLLFYHAGYYEIACSIMGQLTASDVGALLASLRITPSQHTVETFLQPLRDFDYTMRQFEPWFEEKCQILIIGPDTIRLSDRIFKADKYYKEKRSSQARLEVWIIAIPATFEKSVKDVQRLRYRSYASALFSLQTRAKAGIAGQKLLENNLIRQISYTGFKPRKVSGEYLDVNVFDLFNTTTHRYLETHLIGLEFAGMEFAIEWNIKDPMSKDHCWKASHGLPYIEAASPRDTKVAVKDRWRHPKPQSLVFYPVYPDWDPQSTVSIPTSSP</sequence>
<protein>
    <submittedName>
        <fullName evidence="1">Uncharacterized protein</fullName>
    </submittedName>
</protein>
<evidence type="ECO:0000313" key="2">
    <source>
        <dbReference type="Proteomes" id="UP000191518"/>
    </source>
</evidence>
<keyword evidence="2" id="KW-1185">Reference proteome</keyword>
<dbReference type="Proteomes" id="UP000191518">
    <property type="component" value="Unassembled WGS sequence"/>
</dbReference>
<organism evidence="1 2">
    <name type="scientific">Penicillium vulpinum</name>
    <dbReference type="NCBI Taxonomy" id="29845"/>
    <lineage>
        <taxon>Eukaryota</taxon>
        <taxon>Fungi</taxon>
        <taxon>Dikarya</taxon>
        <taxon>Ascomycota</taxon>
        <taxon>Pezizomycotina</taxon>
        <taxon>Eurotiomycetes</taxon>
        <taxon>Eurotiomycetidae</taxon>
        <taxon>Eurotiales</taxon>
        <taxon>Aspergillaceae</taxon>
        <taxon>Penicillium</taxon>
    </lineage>
</organism>
<comment type="caution">
    <text evidence="1">The sequence shown here is derived from an EMBL/GenBank/DDBJ whole genome shotgun (WGS) entry which is preliminary data.</text>
</comment>
<dbReference type="EMBL" id="MDYP01000127">
    <property type="protein sequence ID" value="OQD94814.1"/>
    <property type="molecule type" value="Genomic_DNA"/>
</dbReference>
<name>A0A1V6R022_9EURO</name>
<proteinExistence type="predicted"/>
<reference evidence="2" key="1">
    <citation type="journal article" date="2017" name="Nat. Microbiol.">
        <title>Global analysis of biosynthetic gene clusters reveals vast potential of secondary metabolite production in Penicillium species.</title>
        <authorList>
            <person name="Nielsen J.C."/>
            <person name="Grijseels S."/>
            <person name="Prigent S."/>
            <person name="Ji B."/>
            <person name="Dainat J."/>
            <person name="Nielsen K.F."/>
            <person name="Frisvad J.C."/>
            <person name="Workman M."/>
            <person name="Nielsen J."/>
        </authorList>
    </citation>
    <scope>NUCLEOTIDE SEQUENCE [LARGE SCALE GENOMIC DNA]</scope>
    <source>
        <strain evidence="2">IBT 29486</strain>
    </source>
</reference>
<gene>
    <name evidence="1" type="ORF">PENVUL_c128G02715</name>
</gene>
<evidence type="ECO:0000313" key="1">
    <source>
        <dbReference type="EMBL" id="OQD94814.1"/>
    </source>
</evidence>
<accession>A0A1V6R022</accession>
<dbReference type="AlphaFoldDB" id="A0A1V6R022"/>